<dbReference type="InterPro" id="IPR004104">
    <property type="entry name" value="Gfo/Idh/MocA-like_OxRdtase_C"/>
</dbReference>
<dbReference type="InterPro" id="IPR023794">
    <property type="entry name" value="MI/DCI_dehydrogenase"/>
</dbReference>
<dbReference type="InterPro" id="IPR050424">
    <property type="entry name" value="Gfo-Idh-MocA_inositol_DH"/>
</dbReference>
<dbReference type="RefSeq" id="WP_125247455.1">
    <property type="nucleotide sequence ID" value="NZ_RSEB01000002.1"/>
</dbReference>
<dbReference type="EMBL" id="RSEB01000002">
    <property type="protein sequence ID" value="RRS00779.1"/>
    <property type="molecule type" value="Genomic_DNA"/>
</dbReference>
<dbReference type="GO" id="GO:0050112">
    <property type="term" value="F:inositol 2-dehydrogenase (NAD+) activity"/>
    <property type="evidence" value="ECO:0007669"/>
    <property type="project" value="UniProtKB-UniRule"/>
</dbReference>
<accession>A0A426V1K7</accession>
<keyword evidence="2 4" id="KW-0560">Oxidoreductase</keyword>
<dbReference type="SUPFAM" id="SSF55347">
    <property type="entry name" value="Glyceraldehyde-3-phosphate dehydrogenase-like, C-terminal domain"/>
    <property type="match status" value="1"/>
</dbReference>
<evidence type="ECO:0000256" key="3">
    <source>
        <dbReference type="ARBA" id="ARBA00023027"/>
    </source>
</evidence>
<feature type="domain" description="Gfo/Idh/MocA-like oxidoreductase N-terminal" evidence="5">
    <location>
        <begin position="1"/>
        <end position="121"/>
    </location>
</feature>
<gene>
    <name evidence="4" type="primary">iolG</name>
    <name evidence="7" type="ORF">EIW28_09590</name>
</gene>
<evidence type="ECO:0000256" key="4">
    <source>
        <dbReference type="HAMAP-Rule" id="MF_01671"/>
    </source>
</evidence>
<name>A0A426V1K7_9ACTN</name>
<comment type="function">
    <text evidence="4">Involved in the oxidation of myo-inositol (MI) to 2-keto-myo-inositol (2KMI or 2-inosose).</text>
</comment>
<evidence type="ECO:0000259" key="6">
    <source>
        <dbReference type="Pfam" id="PF02894"/>
    </source>
</evidence>
<dbReference type="OrthoDB" id="9815825at2"/>
<feature type="domain" description="Gfo/Idh/MocA-like oxidoreductase C-terminal" evidence="6">
    <location>
        <begin position="135"/>
        <end position="321"/>
    </location>
</feature>
<comment type="caution">
    <text evidence="7">The sequence shown here is derived from an EMBL/GenBank/DDBJ whole genome shotgun (WGS) entry which is preliminary data.</text>
</comment>
<keyword evidence="3 4" id="KW-0520">NAD</keyword>
<evidence type="ECO:0000256" key="2">
    <source>
        <dbReference type="ARBA" id="ARBA00023002"/>
    </source>
</evidence>
<dbReference type="InterPro" id="IPR000683">
    <property type="entry name" value="Gfo/Idh/MocA-like_OxRdtase_N"/>
</dbReference>
<evidence type="ECO:0000256" key="1">
    <source>
        <dbReference type="ARBA" id="ARBA00010928"/>
    </source>
</evidence>
<comment type="catalytic activity">
    <reaction evidence="4">
        <text>myo-inositol + NAD(+) = scyllo-inosose + NADH + H(+)</text>
        <dbReference type="Rhea" id="RHEA:16949"/>
        <dbReference type="ChEBI" id="CHEBI:15378"/>
        <dbReference type="ChEBI" id="CHEBI:17268"/>
        <dbReference type="ChEBI" id="CHEBI:17811"/>
        <dbReference type="ChEBI" id="CHEBI:57540"/>
        <dbReference type="ChEBI" id="CHEBI:57945"/>
        <dbReference type="EC" id="1.1.1.18"/>
    </reaction>
</comment>
<dbReference type="Gene3D" id="3.30.360.10">
    <property type="entry name" value="Dihydrodipicolinate Reductase, domain 2"/>
    <property type="match status" value="1"/>
</dbReference>
<dbReference type="EC" id="1.1.1.18" evidence="4"/>
<evidence type="ECO:0000313" key="7">
    <source>
        <dbReference type="EMBL" id="RRS00779.1"/>
    </source>
</evidence>
<dbReference type="Proteomes" id="UP000277256">
    <property type="component" value="Unassembled WGS sequence"/>
</dbReference>
<evidence type="ECO:0000259" key="5">
    <source>
        <dbReference type="Pfam" id="PF01408"/>
    </source>
</evidence>
<organism evidence="7 8">
    <name type="scientific">Glycomyces terrestris</name>
    <dbReference type="NCBI Taxonomy" id="2493553"/>
    <lineage>
        <taxon>Bacteria</taxon>
        <taxon>Bacillati</taxon>
        <taxon>Actinomycetota</taxon>
        <taxon>Actinomycetes</taxon>
        <taxon>Glycomycetales</taxon>
        <taxon>Glycomycetaceae</taxon>
        <taxon>Glycomyces</taxon>
    </lineage>
</organism>
<dbReference type="SUPFAM" id="SSF51735">
    <property type="entry name" value="NAD(P)-binding Rossmann-fold domains"/>
    <property type="match status" value="1"/>
</dbReference>
<comment type="similarity">
    <text evidence="1 4">Belongs to the Gfo/Idh/MocA family.</text>
</comment>
<dbReference type="GO" id="GO:0019310">
    <property type="term" value="P:inositol catabolic process"/>
    <property type="evidence" value="ECO:0007669"/>
    <property type="project" value="UniProtKB-UniRule"/>
</dbReference>
<dbReference type="PANTHER" id="PTHR43593:SF1">
    <property type="entry name" value="INOSITOL 2-DEHYDROGENASE"/>
    <property type="match status" value="1"/>
</dbReference>
<comment type="subunit">
    <text evidence="4">Homotetramer.</text>
</comment>
<dbReference type="Gene3D" id="3.40.50.720">
    <property type="entry name" value="NAD(P)-binding Rossmann-like Domain"/>
    <property type="match status" value="1"/>
</dbReference>
<evidence type="ECO:0000313" key="8">
    <source>
        <dbReference type="Proteomes" id="UP000277256"/>
    </source>
</evidence>
<protein>
    <recommendedName>
        <fullName evidence="4">Inositol 2-dehydrogenase</fullName>
        <ecNumber evidence="4">1.1.1.18</ecNumber>
    </recommendedName>
    <alternativeName>
        <fullName evidence="4">Myo-inositol 2-dehydrogenase</fullName>
        <shortName evidence="4">MI 2-dehydrogenase</shortName>
    </alternativeName>
</protein>
<dbReference type="Pfam" id="PF01408">
    <property type="entry name" value="GFO_IDH_MocA"/>
    <property type="match status" value="1"/>
</dbReference>
<dbReference type="AlphaFoldDB" id="A0A426V1K7"/>
<keyword evidence="8" id="KW-1185">Reference proteome</keyword>
<dbReference type="HAMAP" id="MF_01671">
    <property type="entry name" value="IolG"/>
    <property type="match status" value="1"/>
</dbReference>
<reference evidence="7 8" key="1">
    <citation type="submission" date="2018-12" db="EMBL/GenBank/DDBJ databases">
        <title>Glycomyces sp. YIM 121974 draft genome.</title>
        <authorList>
            <person name="Li Q."/>
        </authorList>
    </citation>
    <scope>NUCLEOTIDE SEQUENCE [LARGE SCALE GENOMIC DNA]</scope>
    <source>
        <strain evidence="7 8">YIM 121974</strain>
    </source>
</reference>
<dbReference type="InterPro" id="IPR036291">
    <property type="entry name" value="NAD(P)-bd_dom_sf"/>
</dbReference>
<sequence length="336" mass="35790">MKIGLIGTGWIGEEHVKRLTGTISGAEVVAVSDIDAERAAAVAAIAGARVVDGAEKLVDDPEVEAVVVTSWGPAHAEQVLACIAAGKPVFCEKPLTTEAADGLRVIEAEQAHGKRLVQVGFMRRYDPGYRQMKAVLDAGGVGAPLMAHCVHRNPDSPESYHSDKPMVDTAVHEIDALRWLLGEEFTSAQVIVPRSTANRFPDLVDPQILLLETASGVRVDVEVFVNCRYGYDIQCEVVGETGTVRLPDPAAPLVRSGGRASYAVVQDFPSRFADAFDVELQAWVDSVRAGAPAGPSAWDGYAATVVTNAAVEARRTGAVVPIDLPERPAFYREGAP</sequence>
<proteinExistence type="inferred from homology"/>
<dbReference type="PANTHER" id="PTHR43593">
    <property type="match status" value="1"/>
</dbReference>
<dbReference type="Pfam" id="PF02894">
    <property type="entry name" value="GFO_IDH_MocA_C"/>
    <property type="match status" value="1"/>
</dbReference>
<dbReference type="GO" id="GO:0000166">
    <property type="term" value="F:nucleotide binding"/>
    <property type="evidence" value="ECO:0007669"/>
    <property type="project" value="InterPro"/>
</dbReference>